<dbReference type="AlphaFoldDB" id="A0A379DF15"/>
<evidence type="ECO:0000313" key="2">
    <source>
        <dbReference type="EMBL" id="SUB76966.1"/>
    </source>
</evidence>
<evidence type="ECO:0000313" key="3">
    <source>
        <dbReference type="Proteomes" id="UP000254263"/>
    </source>
</evidence>
<proteinExistence type="predicted"/>
<sequence length="238" mass="27050">MKRIILLCTLVVSAAVHLGAQNRISGLSVFSNRQPIIVFINDVQVCEPTLSCFIANLENDSYRVRVMALSSGRNGMFSPVFESFVFYSGFGVKQIDVTPYIPHENIPNPPYEPPYPPNRGGGYDTGWQNSRGYRLQPMPAETYANLKNKIAECTFESDYERAFDLMVPAYGITASQFRELLSMPSFDDRRKVIARHLVPQIIDIENCNLSKVCDFSSTEKEIHKQLKAELESRKNRNR</sequence>
<dbReference type="InterPro" id="IPR028011">
    <property type="entry name" value="DUF4476"/>
</dbReference>
<evidence type="ECO:0000259" key="1">
    <source>
        <dbReference type="Pfam" id="PF14771"/>
    </source>
</evidence>
<dbReference type="Proteomes" id="UP000254263">
    <property type="component" value="Unassembled WGS sequence"/>
</dbReference>
<name>A0A379DF15_9PORP</name>
<dbReference type="RefSeq" id="WP_018359770.1">
    <property type="nucleotide sequence ID" value="NZ_UGTI01000001.1"/>
</dbReference>
<organism evidence="2 3">
    <name type="scientific">Porphyromonas macacae</name>
    <dbReference type="NCBI Taxonomy" id="28115"/>
    <lineage>
        <taxon>Bacteria</taxon>
        <taxon>Pseudomonadati</taxon>
        <taxon>Bacteroidota</taxon>
        <taxon>Bacteroidia</taxon>
        <taxon>Bacteroidales</taxon>
        <taxon>Porphyromonadaceae</taxon>
        <taxon>Porphyromonas</taxon>
    </lineage>
</organism>
<reference evidence="2 3" key="1">
    <citation type="submission" date="2018-06" db="EMBL/GenBank/DDBJ databases">
        <authorList>
            <consortium name="Pathogen Informatics"/>
            <person name="Doyle S."/>
        </authorList>
    </citation>
    <scope>NUCLEOTIDE SEQUENCE [LARGE SCALE GENOMIC DNA]</scope>
    <source>
        <strain evidence="2 3">NCTC13100</strain>
    </source>
</reference>
<protein>
    <recommendedName>
        <fullName evidence="1">DUF4476 domain-containing protein</fullName>
    </recommendedName>
</protein>
<dbReference type="Pfam" id="PF14771">
    <property type="entry name" value="DUF4476"/>
    <property type="match status" value="1"/>
</dbReference>
<dbReference type="EMBL" id="UGTI01000001">
    <property type="protein sequence ID" value="SUB76966.1"/>
    <property type="molecule type" value="Genomic_DNA"/>
</dbReference>
<gene>
    <name evidence="2" type="ORF">NCTC13100_00079</name>
</gene>
<feature type="domain" description="DUF4476" evidence="1">
    <location>
        <begin position="141"/>
        <end position="224"/>
    </location>
</feature>
<accession>A0A379DF15</accession>